<dbReference type="Pfam" id="PF01551">
    <property type="entry name" value="Peptidase_M23"/>
    <property type="match status" value="1"/>
</dbReference>
<dbReference type="PANTHER" id="PTHR21666">
    <property type="entry name" value="PEPTIDASE-RELATED"/>
    <property type="match status" value="1"/>
</dbReference>
<keyword evidence="5" id="KW-0378">Hydrolase</keyword>
<dbReference type="InterPro" id="IPR050570">
    <property type="entry name" value="Cell_wall_metabolism_enzyme"/>
</dbReference>
<dbReference type="CDD" id="cd12797">
    <property type="entry name" value="M23_peptidase"/>
    <property type="match status" value="1"/>
</dbReference>
<dbReference type="EC" id="3.4.24.75" evidence="4"/>
<accession>A0A418IH84</accession>
<keyword evidence="5" id="KW-0482">Metalloprotease</keyword>
<dbReference type="Proteomes" id="UP000286317">
    <property type="component" value="Unassembled WGS sequence"/>
</dbReference>
<dbReference type="GO" id="GO:0004222">
    <property type="term" value="F:metalloendopeptidase activity"/>
    <property type="evidence" value="ECO:0007669"/>
    <property type="project" value="TreeGrafter"/>
</dbReference>
<comment type="cofactor">
    <cofactor evidence="2">
        <name>Zn(2+)</name>
        <dbReference type="ChEBI" id="CHEBI:29105"/>
    </cofactor>
</comment>
<evidence type="ECO:0000313" key="8">
    <source>
        <dbReference type="Proteomes" id="UP000286317"/>
    </source>
</evidence>
<proteinExistence type="inferred from homology"/>
<comment type="catalytic activity">
    <reaction evidence="1">
        <text>Hydrolysis of the -Gly-|-Gly- bond in the pentaglycine inter-peptide link joining staphylococcal cell wall peptidoglycans.</text>
        <dbReference type="EC" id="3.4.24.75"/>
    </reaction>
</comment>
<keyword evidence="8" id="KW-1185">Reference proteome</keyword>
<feature type="domain" description="M23ase beta-sheet core" evidence="6">
    <location>
        <begin position="167"/>
        <end position="257"/>
    </location>
</feature>
<keyword evidence="5" id="KW-0645">Protease</keyword>
<dbReference type="PANTHER" id="PTHR21666:SF270">
    <property type="entry name" value="MUREIN HYDROLASE ACTIVATOR ENVC"/>
    <property type="match status" value="1"/>
</dbReference>
<evidence type="ECO:0000256" key="2">
    <source>
        <dbReference type="ARBA" id="ARBA00001947"/>
    </source>
</evidence>
<organism evidence="7 8">
    <name type="scientific">Staphylococcus shinii</name>
    <dbReference type="NCBI Taxonomy" id="2912228"/>
    <lineage>
        <taxon>Bacteria</taxon>
        <taxon>Bacillati</taxon>
        <taxon>Bacillota</taxon>
        <taxon>Bacilli</taxon>
        <taxon>Bacillales</taxon>
        <taxon>Staphylococcaceae</taxon>
        <taxon>Staphylococcus</taxon>
    </lineage>
</organism>
<comment type="caution">
    <text evidence="7">The sequence shown here is derived from an EMBL/GenBank/DDBJ whole genome shotgun (WGS) entry which is preliminary data.</text>
</comment>
<evidence type="ECO:0000256" key="3">
    <source>
        <dbReference type="ARBA" id="ARBA00006646"/>
    </source>
</evidence>
<evidence type="ECO:0000256" key="4">
    <source>
        <dbReference type="ARBA" id="ARBA00012322"/>
    </source>
</evidence>
<evidence type="ECO:0000313" key="7">
    <source>
        <dbReference type="EMBL" id="RIN01936.1"/>
    </source>
</evidence>
<protein>
    <recommendedName>
        <fullName evidence="4">lysostaphin</fullName>
        <ecNumber evidence="4">3.4.24.75</ecNumber>
    </recommendedName>
</protein>
<dbReference type="InterPro" id="IPR016047">
    <property type="entry name" value="M23ase_b-sheet_dom"/>
</dbReference>
<evidence type="ECO:0000256" key="1">
    <source>
        <dbReference type="ARBA" id="ARBA00001667"/>
    </source>
</evidence>
<dbReference type="InterPro" id="IPR011055">
    <property type="entry name" value="Dup_hybrid_motif"/>
</dbReference>
<dbReference type="AlphaFoldDB" id="A0A418IH84"/>
<dbReference type="OrthoDB" id="9809488at2"/>
<dbReference type="Gene3D" id="2.70.70.10">
    <property type="entry name" value="Glucose Permease (Domain IIA)"/>
    <property type="match status" value="1"/>
</dbReference>
<dbReference type="SUPFAM" id="SSF51261">
    <property type="entry name" value="Duplicated hybrid motif"/>
    <property type="match status" value="1"/>
</dbReference>
<dbReference type="GO" id="GO:0006508">
    <property type="term" value="P:proteolysis"/>
    <property type="evidence" value="ECO:0007669"/>
    <property type="project" value="UniProtKB-KW"/>
</dbReference>
<dbReference type="EMBL" id="QXUF01000019">
    <property type="protein sequence ID" value="RIN01936.1"/>
    <property type="molecule type" value="Genomic_DNA"/>
</dbReference>
<gene>
    <name evidence="7" type="ORF">BU112_04225</name>
</gene>
<evidence type="ECO:0000256" key="5">
    <source>
        <dbReference type="ARBA" id="ARBA00023049"/>
    </source>
</evidence>
<sequence length="313" mass="36142">METINAQIIINKIENNDVQWLYNHFSDYFQDVTSINDLEKILSNYNAIRGQNHLYRHLHINRHQEFIWFDDNLSTGVSVFLNKYQEIIGMTLLPIKHIRGIKQSKQHYTIPIKSKCLVYWGGDNELINYHYQYKNQRLAMDLIKIEDGCTYKGDLNQCENYHIYDLPIVAPANGVVEEIVDGIPDSIPGEMNTVHPEGNYIVIKHGHKEYSLIAHIKPHSFKIEKGDELLRGQHIANVGNSGNSSEPHIHFQVMNDKNLQVTQTLKIQFLNDISPVKGDEITYNGDSILVEKEQPFSKIAKNIHTNITHLFRG</sequence>
<comment type="similarity">
    <text evidence="3">Belongs to the peptidase M23B family.</text>
</comment>
<evidence type="ECO:0000259" key="6">
    <source>
        <dbReference type="Pfam" id="PF01551"/>
    </source>
</evidence>
<reference evidence="7 8" key="1">
    <citation type="journal article" date="2016" name="Front. Microbiol.">
        <title>Comprehensive Phylogenetic Analysis of Bovine Non-aureus Staphylococci Species Based on Whole-Genome Sequencing.</title>
        <authorList>
            <person name="Naushad S."/>
            <person name="Barkema H.W."/>
            <person name="Luby C."/>
            <person name="Condas L.A."/>
            <person name="Nobrega D.B."/>
            <person name="Carson D.A."/>
            <person name="De Buck J."/>
        </authorList>
    </citation>
    <scope>NUCLEOTIDE SEQUENCE [LARGE SCALE GENOMIC DNA]</scope>
    <source>
        <strain evidence="7 8">SNUC 4554</strain>
    </source>
</reference>
<name>A0A418IH84_9STAP</name>